<evidence type="ECO:0000313" key="1">
    <source>
        <dbReference type="EMBL" id="WOL16205.1"/>
    </source>
</evidence>
<dbReference type="PANTHER" id="PTHR33647">
    <property type="entry name" value="OS01G0793900 PROTEIN"/>
    <property type="match status" value="1"/>
</dbReference>
<dbReference type="AlphaFoldDB" id="A0AAQ3KX63"/>
<dbReference type="Proteomes" id="UP001327560">
    <property type="component" value="Chromosome 8"/>
</dbReference>
<accession>A0AAQ3KX63</accession>
<sequence>MGNCISHRVATWVDEEEEPASPADHVVGCDDDVEGKATSALMNLKEKSSSSTVVKIRITKKQLEELVQRHYVGEELPVGHHRVLADIMSKGVVVSHELRRPRWRPVLKSIPEVAEEDDVDI</sequence>
<dbReference type="EMBL" id="CP136897">
    <property type="protein sequence ID" value="WOL16205.1"/>
    <property type="molecule type" value="Genomic_DNA"/>
</dbReference>
<protein>
    <submittedName>
        <fullName evidence="1">Uncharacterized protein</fullName>
    </submittedName>
</protein>
<name>A0AAQ3KX63_9LILI</name>
<proteinExistence type="predicted"/>
<evidence type="ECO:0000313" key="2">
    <source>
        <dbReference type="Proteomes" id="UP001327560"/>
    </source>
</evidence>
<gene>
    <name evidence="1" type="ORF">Cni_G24987</name>
</gene>
<reference evidence="1 2" key="1">
    <citation type="submission" date="2023-10" db="EMBL/GenBank/DDBJ databases">
        <title>Chromosome-scale genome assembly provides insights into flower coloration mechanisms of Canna indica.</title>
        <authorList>
            <person name="Li C."/>
        </authorList>
    </citation>
    <scope>NUCLEOTIDE SEQUENCE [LARGE SCALE GENOMIC DNA]</scope>
    <source>
        <tissue evidence="1">Flower</tissue>
    </source>
</reference>
<organism evidence="1 2">
    <name type="scientific">Canna indica</name>
    <name type="common">Indian-shot</name>
    <dbReference type="NCBI Taxonomy" id="4628"/>
    <lineage>
        <taxon>Eukaryota</taxon>
        <taxon>Viridiplantae</taxon>
        <taxon>Streptophyta</taxon>
        <taxon>Embryophyta</taxon>
        <taxon>Tracheophyta</taxon>
        <taxon>Spermatophyta</taxon>
        <taxon>Magnoliopsida</taxon>
        <taxon>Liliopsida</taxon>
        <taxon>Zingiberales</taxon>
        <taxon>Cannaceae</taxon>
        <taxon>Canna</taxon>
    </lineage>
</organism>
<dbReference type="PANTHER" id="PTHR33647:SF5">
    <property type="entry name" value="OS01G0793900 PROTEIN"/>
    <property type="match status" value="1"/>
</dbReference>
<keyword evidence="2" id="KW-1185">Reference proteome</keyword>